<keyword evidence="6" id="KW-1185">Reference proteome</keyword>
<gene>
    <name evidence="5" type="ORF">Pcinc_021672</name>
</gene>
<dbReference type="Pfam" id="PF00827">
    <property type="entry name" value="Ribosomal_L15e"/>
    <property type="match status" value="1"/>
</dbReference>
<protein>
    <recommendedName>
        <fullName evidence="4">Ribosomal protein L15</fullName>
    </recommendedName>
</protein>
<sequence length="181" mass="20030">MTTSLPVPSISSVTFGASGPCDQSLAQECVGRCLGELLMLNSYCVAQDSTYKCYEVITVDIRHNAIRRDASINWMCNSTHKHRELRGKTSTGHKHLGLGKGILFKNTKIVVVPQVPSQLVCCVVGVTVARTFPRIHYQDDTTITKNNNTSNGRTMMVCVKDCMDIWCPESMSPGLCSWTQR</sequence>
<comment type="similarity">
    <text evidence="1 4">Belongs to the eukaryotic ribosomal protein eL15 family.</text>
</comment>
<comment type="caution">
    <text evidence="5">The sequence shown here is derived from an EMBL/GenBank/DDBJ whole genome shotgun (WGS) entry which is preliminary data.</text>
</comment>
<dbReference type="InterPro" id="IPR012678">
    <property type="entry name" value="Ribosomal_uL23/eL15/eS24_sf"/>
</dbReference>
<organism evidence="5 6">
    <name type="scientific">Petrolisthes cinctipes</name>
    <name type="common">Flat porcelain crab</name>
    <dbReference type="NCBI Taxonomy" id="88211"/>
    <lineage>
        <taxon>Eukaryota</taxon>
        <taxon>Metazoa</taxon>
        <taxon>Ecdysozoa</taxon>
        <taxon>Arthropoda</taxon>
        <taxon>Crustacea</taxon>
        <taxon>Multicrustacea</taxon>
        <taxon>Malacostraca</taxon>
        <taxon>Eumalacostraca</taxon>
        <taxon>Eucarida</taxon>
        <taxon>Decapoda</taxon>
        <taxon>Pleocyemata</taxon>
        <taxon>Anomura</taxon>
        <taxon>Galatheoidea</taxon>
        <taxon>Porcellanidae</taxon>
        <taxon>Petrolisthes</taxon>
    </lineage>
</organism>
<dbReference type="GO" id="GO:0002181">
    <property type="term" value="P:cytoplasmic translation"/>
    <property type="evidence" value="ECO:0007669"/>
    <property type="project" value="TreeGrafter"/>
</dbReference>
<evidence type="ECO:0000313" key="6">
    <source>
        <dbReference type="Proteomes" id="UP001286313"/>
    </source>
</evidence>
<dbReference type="SUPFAM" id="SSF54189">
    <property type="entry name" value="Ribosomal proteins S24e, L23 and L15e"/>
    <property type="match status" value="1"/>
</dbReference>
<dbReference type="Proteomes" id="UP001286313">
    <property type="component" value="Unassembled WGS sequence"/>
</dbReference>
<name>A0AAE1FHI5_PETCI</name>
<dbReference type="EMBL" id="JAWQEG010002235">
    <property type="protein sequence ID" value="KAK3873302.1"/>
    <property type="molecule type" value="Genomic_DNA"/>
</dbReference>
<evidence type="ECO:0000256" key="1">
    <source>
        <dbReference type="ARBA" id="ARBA00006857"/>
    </source>
</evidence>
<dbReference type="GO" id="GO:0003735">
    <property type="term" value="F:structural constituent of ribosome"/>
    <property type="evidence" value="ECO:0007669"/>
    <property type="project" value="InterPro"/>
</dbReference>
<evidence type="ECO:0000313" key="5">
    <source>
        <dbReference type="EMBL" id="KAK3873302.1"/>
    </source>
</evidence>
<evidence type="ECO:0000256" key="2">
    <source>
        <dbReference type="ARBA" id="ARBA00022980"/>
    </source>
</evidence>
<dbReference type="SMART" id="SM01384">
    <property type="entry name" value="Ribosomal_L15e"/>
    <property type="match status" value="1"/>
</dbReference>
<dbReference type="PANTHER" id="PTHR11847">
    <property type="entry name" value="RIBOSOMAL PROTEIN L15"/>
    <property type="match status" value="1"/>
</dbReference>
<dbReference type="AlphaFoldDB" id="A0AAE1FHI5"/>
<dbReference type="Gene3D" id="3.40.1120.10">
    <property type="entry name" value="Ribosomal protein l15e"/>
    <property type="match status" value="1"/>
</dbReference>
<keyword evidence="3 4" id="KW-0687">Ribonucleoprotein</keyword>
<dbReference type="GO" id="GO:0022625">
    <property type="term" value="C:cytosolic large ribosomal subunit"/>
    <property type="evidence" value="ECO:0007669"/>
    <property type="project" value="TreeGrafter"/>
</dbReference>
<keyword evidence="2 4" id="KW-0689">Ribosomal protein</keyword>
<dbReference type="InterPro" id="IPR024794">
    <property type="entry name" value="Rbsml_eL15_core_dom_sf"/>
</dbReference>
<reference evidence="5" key="1">
    <citation type="submission" date="2023-10" db="EMBL/GenBank/DDBJ databases">
        <title>Genome assemblies of two species of porcelain crab, Petrolisthes cinctipes and Petrolisthes manimaculis (Anomura: Porcellanidae).</title>
        <authorList>
            <person name="Angst P."/>
        </authorList>
    </citation>
    <scope>NUCLEOTIDE SEQUENCE</scope>
    <source>
        <strain evidence="5">PB745_01</strain>
        <tissue evidence="5">Gill</tissue>
    </source>
</reference>
<dbReference type="GO" id="GO:0003723">
    <property type="term" value="F:RNA binding"/>
    <property type="evidence" value="ECO:0007669"/>
    <property type="project" value="TreeGrafter"/>
</dbReference>
<dbReference type="PANTHER" id="PTHR11847:SF4">
    <property type="entry name" value="LARGE RIBOSOMAL SUBUNIT PROTEIN EL15"/>
    <property type="match status" value="1"/>
</dbReference>
<dbReference type="InterPro" id="IPR000439">
    <property type="entry name" value="Ribosomal_eL15"/>
</dbReference>
<evidence type="ECO:0000256" key="4">
    <source>
        <dbReference type="RuleBase" id="RU000663"/>
    </source>
</evidence>
<proteinExistence type="inferred from homology"/>
<accession>A0AAE1FHI5</accession>
<evidence type="ECO:0000256" key="3">
    <source>
        <dbReference type="ARBA" id="ARBA00023274"/>
    </source>
</evidence>